<proteinExistence type="predicted"/>
<sequence length="134" mass="14532">MNVGEIQSFVSSQEEPGGIPGINGIRLSAILLSLLLVFSFPGTGGAADLTNAAAEKTDETAKTSRQMEDETRKKILQANDFKLRGHESLFPEQAKSLAKGYRETAKMIVEQGCDPKPVLDAAAYFEKQSGRSER</sequence>
<evidence type="ECO:0000313" key="1">
    <source>
        <dbReference type="EMBL" id="SEN24432.1"/>
    </source>
</evidence>
<organism evidence="1 2">
    <name type="scientific">Nitrosospira multiformis</name>
    <dbReference type="NCBI Taxonomy" id="1231"/>
    <lineage>
        <taxon>Bacteria</taxon>
        <taxon>Pseudomonadati</taxon>
        <taxon>Pseudomonadota</taxon>
        <taxon>Betaproteobacteria</taxon>
        <taxon>Nitrosomonadales</taxon>
        <taxon>Nitrosomonadaceae</taxon>
        <taxon>Nitrosospira</taxon>
    </lineage>
</organism>
<dbReference type="EMBL" id="FOCT01000003">
    <property type="protein sequence ID" value="SEN24432.1"/>
    <property type="molecule type" value="Genomic_DNA"/>
</dbReference>
<dbReference type="AlphaFoldDB" id="A0A1H8EY62"/>
<gene>
    <name evidence="1" type="ORF">SAMN05216404_103182</name>
</gene>
<dbReference type="Proteomes" id="UP000183898">
    <property type="component" value="Unassembled WGS sequence"/>
</dbReference>
<accession>A0A1H8EY62</accession>
<reference evidence="1 2" key="1">
    <citation type="submission" date="2016-10" db="EMBL/GenBank/DDBJ databases">
        <authorList>
            <person name="de Groot N.N."/>
        </authorList>
    </citation>
    <scope>NUCLEOTIDE SEQUENCE [LARGE SCALE GENOMIC DNA]</scope>
    <source>
        <strain evidence="1 2">Nl18</strain>
    </source>
</reference>
<protein>
    <submittedName>
        <fullName evidence="1">Uncharacterized protein</fullName>
    </submittedName>
</protein>
<dbReference type="RefSeq" id="WP_074744871.1">
    <property type="nucleotide sequence ID" value="NZ_FOCT01000003.1"/>
</dbReference>
<name>A0A1H8EY62_9PROT</name>
<evidence type="ECO:0000313" key="2">
    <source>
        <dbReference type="Proteomes" id="UP000183898"/>
    </source>
</evidence>